<dbReference type="GO" id="GO:0005524">
    <property type="term" value="F:ATP binding"/>
    <property type="evidence" value="ECO:0007669"/>
    <property type="project" value="UniProtKB-KW"/>
</dbReference>
<dbReference type="InterPro" id="IPR011545">
    <property type="entry name" value="DEAD/DEAH_box_helicase_dom"/>
</dbReference>
<dbReference type="InterPro" id="IPR044742">
    <property type="entry name" value="DEAD/DEAH_RhlB"/>
</dbReference>
<evidence type="ECO:0008006" key="12">
    <source>
        <dbReference type="Google" id="ProtNLM"/>
    </source>
</evidence>
<dbReference type="CDD" id="cd00268">
    <property type="entry name" value="DEADc"/>
    <property type="match status" value="1"/>
</dbReference>
<dbReference type="PROSITE" id="PS51194">
    <property type="entry name" value="HELICASE_CTER"/>
    <property type="match status" value="1"/>
</dbReference>
<evidence type="ECO:0000259" key="8">
    <source>
        <dbReference type="PROSITE" id="PS51194"/>
    </source>
</evidence>
<dbReference type="InterPro" id="IPR027417">
    <property type="entry name" value="P-loop_NTPase"/>
</dbReference>
<keyword evidence="4" id="KW-0067">ATP-binding</keyword>
<keyword evidence="3" id="KW-0347">Helicase</keyword>
<feature type="compositionally biased region" description="Acidic residues" evidence="6">
    <location>
        <begin position="212"/>
        <end position="226"/>
    </location>
</feature>
<gene>
    <name evidence="10" type="ORF">TAV2_LOCUS9621</name>
</gene>
<feature type="compositionally biased region" description="Polar residues" evidence="6">
    <location>
        <begin position="304"/>
        <end position="315"/>
    </location>
</feature>
<evidence type="ECO:0000259" key="7">
    <source>
        <dbReference type="PROSITE" id="PS51192"/>
    </source>
</evidence>
<feature type="short sequence motif" description="Q motif" evidence="5">
    <location>
        <begin position="455"/>
        <end position="483"/>
    </location>
</feature>
<dbReference type="PROSITE" id="PS51192">
    <property type="entry name" value="HELICASE_ATP_BIND_1"/>
    <property type="match status" value="1"/>
</dbReference>
<reference evidence="10 11" key="1">
    <citation type="submission" date="2022-03" db="EMBL/GenBank/DDBJ databases">
        <authorList>
            <person name="Nunn A."/>
            <person name="Chopra R."/>
            <person name="Nunn A."/>
            <person name="Contreras Garrido A."/>
        </authorList>
    </citation>
    <scope>NUCLEOTIDE SEQUENCE [LARGE SCALE GENOMIC DNA]</scope>
</reference>
<keyword evidence="2" id="KW-0378">Hydrolase</keyword>
<dbReference type="GO" id="GO:0003676">
    <property type="term" value="F:nucleic acid binding"/>
    <property type="evidence" value="ECO:0007669"/>
    <property type="project" value="InterPro"/>
</dbReference>
<keyword evidence="1" id="KW-0547">Nucleotide-binding</keyword>
<dbReference type="Proteomes" id="UP000836841">
    <property type="component" value="Chromosome 3"/>
</dbReference>
<keyword evidence="11" id="KW-1185">Reference proteome</keyword>
<evidence type="ECO:0000256" key="1">
    <source>
        <dbReference type="ARBA" id="ARBA00022741"/>
    </source>
</evidence>
<feature type="compositionally biased region" description="Polar residues" evidence="6">
    <location>
        <begin position="407"/>
        <end position="417"/>
    </location>
</feature>
<evidence type="ECO:0000256" key="6">
    <source>
        <dbReference type="SAM" id="MobiDB-lite"/>
    </source>
</evidence>
<dbReference type="Gene3D" id="3.40.50.300">
    <property type="entry name" value="P-loop containing nucleotide triphosphate hydrolases"/>
    <property type="match status" value="2"/>
</dbReference>
<dbReference type="SMART" id="SM00490">
    <property type="entry name" value="HELICc"/>
    <property type="match status" value="1"/>
</dbReference>
<feature type="region of interest" description="Disordered" evidence="6">
    <location>
        <begin position="246"/>
        <end position="320"/>
    </location>
</feature>
<evidence type="ECO:0000313" key="11">
    <source>
        <dbReference type="Proteomes" id="UP000836841"/>
    </source>
</evidence>
<dbReference type="SMART" id="SM00487">
    <property type="entry name" value="DEXDc"/>
    <property type="match status" value="1"/>
</dbReference>
<name>A0AAU9S690_THLAR</name>
<dbReference type="GO" id="GO:0003724">
    <property type="term" value="F:RNA helicase activity"/>
    <property type="evidence" value="ECO:0007669"/>
    <property type="project" value="InterPro"/>
</dbReference>
<feature type="compositionally biased region" description="Basic and acidic residues" evidence="6">
    <location>
        <begin position="388"/>
        <end position="406"/>
    </location>
</feature>
<accession>A0AAU9S690</accession>
<feature type="compositionally biased region" description="Polar residues" evidence="6">
    <location>
        <begin position="354"/>
        <end position="365"/>
    </location>
</feature>
<feature type="domain" description="Helicase ATP-binding" evidence="7">
    <location>
        <begin position="496"/>
        <end position="671"/>
    </location>
</feature>
<sequence>MVVCPIDIGLSFINKRKRVFASSSGRFSISKSNLKKFRKSKIKEHIITLSYLSVSFSFSFSFSLSAWESVDQKREREMLARAPPPSFTFPARNKVCYRREIVRLFHNGEGGGGGVLARAGFTRRPLETSGSNEVVNDSTDDGFIVIRADDQENEFYPPPPSDLLSSIPSESARRNGSRSRGATSSFGRLKAQKVKALVGKVTQKKQHLSHNEEEDEDDASDEDYSADDGFGSSSILDLMRKKLAMKAVPRSERSVEPKEVNRFSKLRESREPRDLDSLKGHDEDTDEFSNPHKSTDNEKAGLRSSYSKGSAANSRSRGDRLSIAKDLDAFRGHGRIVDDASKPRKFADDERAGSRSSYSKGSDANSRGREDRRFVAKELDSFGGNGRATREVSDTRKFADNDRGESHFSSSKRSAGNSRGWGDRRSVVYARDMEDWRERGNKTNAPRENGFFSRKSFAEVGCSEYMMKALKEHNFDRPAHIQVHAHEHNSSVALAFAPVVDGKSCIIADQSGSGKTLAYLVPVIQRLREEELQGQSKSSSGCPRVIVLVPTAELASQVLANCRSISKSGVPFRSMVVTGGFRQRTQLENLEQGVDVLIATPGRFMYLMKEGILGAILDEVDILFGDEEFEAALQNLINSSPVTAQYLFVTATLPLEIYNKLVEVFPDCEVVMGPRVHRVSNALEEVLVDCSGDDNAEKTPETAFLNKKAALLQIVEENPVPKTIIFCNKIETCRKVENIFKRFDRNERQLHVLPFHAALAQESRLTNMEEFTASHPEDNSLFLVCTDRASRGIDFSGVDHVVLFDFPRDPSEYVRRVGRTARGARGEGKAFVFVVGKQVALARRIIERNQKGHPVHDVPNAYEFTA</sequence>
<feature type="region of interest" description="Disordered" evidence="6">
    <location>
        <begin position="200"/>
        <end position="230"/>
    </location>
</feature>
<evidence type="ECO:0000256" key="4">
    <source>
        <dbReference type="ARBA" id="ARBA00022840"/>
    </source>
</evidence>
<dbReference type="CDD" id="cd18787">
    <property type="entry name" value="SF2_C_DEAD"/>
    <property type="match status" value="1"/>
</dbReference>
<dbReference type="PROSITE" id="PS51195">
    <property type="entry name" value="Q_MOTIF"/>
    <property type="match status" value="1"/>
</dbReference>
<dbReference type="SUPFAM" id="SSF52540">
    <property type="entry name" value="P-loop containing nucleoside triphosphate hydrolases"/>
    <property type="match status" value="1"/>
</dbReference>
<dbReference type="InterPro" id="IPR014014">
    <property type="entry name" value="RNA_helicase_DEAD_Q_motif"/>
</dbReference>
<feature type="domain" description="DEAD-box RNA helicase Q" evidence="9">
    <location>
        <begin position="455"/>
        <end position="483"/>
    </location>
</feature>
<dbReference type="InterPro" id="IPR001650">
    <property type="entry name" value="Helicase_C-like"/>
</dbReference>
<dbReference type="Pfam" id="PF00271">
    <property type="entry name" value="Helicase_C"/>
    <property type="match status" value="1"/>
</dbReference>
<dbReference type="GO" id="GO:0016787">
    <property type="term" value="F:hydrolase activity"/>
    <property type="evidence" value="ECO:0007669"/>
    <property type="project" value="UniProtKB-KW"/>
</dbReference>
<feature type="compositionally biased region" description="Basic and acidic residues" evidence="6">
    <location>
        <begin position="289"/>
        <end position="301"/>
    </location>
</feature>
<dbReference type="PANTHER" id="PTHR47960">
    <property type="entry name" value="DEAD-BOX ATP-DEPENDENT RNA HELICASE 50"/>
    <property type="match status" value="1"/>
</dbReference>
<feature type="compositionally biased region" description="Basic and acidic residues" evidence="6">
    <location>
        <begin position="366"/>
        <end position="380"/>
    </location>
</feature>
<dbReference type="Pfam" id="PF00270">
    <property type="entry name" value="DEAD"/>
    <property type="match status" value="1"/>
</dbReference>
<evidence type="ECO:0000313" key="10">
    <source>
        <dbReference type="EMBL" id="CAH2054726.1"/>
    </source>
</evidence>
<protein>
    <recommendedName>
        <fullName evidence="12">DEAD-box ATP-dependent RNA helicase 50</fullName>
    </recommendedName>
</protein>
<dbReference type="AlphaFoldDB" id="A0AAU9S690"/>
<evidence type="ECO:0000256" key="5">
    <source>
        <dbReference type="PROSITE-ProRule" id="PRU00552"/>
    </source>
</evidence>
<dbReference type="EMBL" id="OU466859">
    <property type="protein sequence ID" value="CAH2054726.1"/>
    <property type="molecule type" value="Genomic_DNA"/>
</dbReference>
<feature type="compositionally biased region" description="Basic and acidic residues" evidence="6">
    <location>
        <begin position="249"/>
        <end position="282"/>
    </location>
</feature>
<feature type="domain" description="Helicase C-terminal" evidence="8">
    <location>
        <begin position="706"/>
        <end position="866"/>
    </location>
</feature>
<organism evidence="10 11">
    <name type="scientific">Thlaspi arvense</name>
    <name type="common">Field penny-cress</name>
    <dbReference type="NCBI Taxonomy" id="13288"/>
    <lineage>
        <taxon>Eukaryota</taxon>
        <taxon>Viridiplantae</taxon>
        <taxon>Streptophyta</taxon>
        <taxon>Embryophyta</taxon>
        <taxon>Tracheophyta</taxon>
        <taxon>Spermatophyta</taxon>
        <taxon>Magnoliopsida</taxon>
        <taxon>eudicotyledons</taxon>
        <taxon>Gunneridae</taxon>
        <taxon>Pentapetalae</taxon>
        <taxon>rosids</taxon>
        <taxon>malvids</taxon>
        <taxon>Brassicales</taxon>
        <taxon>Brassicaceae</taxon>
        <taxon>Thlaspideae</taxon>
        <taxon>Thlaspi</taxon>
    </lineage>
</organism>
<feature type="compositionally biased region" description="Basic and acidic residues" evidence="6">
    <location>
        <begin position="341"/>
        <end position="353"/>
    </location>
</feature>
<feature type="region of interest" description="Disordered" evidence="6">
    <location>
        <begin position="152"/>
        <end position="188"/>
    </location>
</feature>
<dbReference type="InterPro" id="IPR014001">
    <property type="entry name" value="Helicase_ATP-bd"/>
</dbReference>
<evidence type="ECO:0000259" key="9">
    <source>
        <dbReference type="PROSITE" id="PS51195"/>
    </source>
</evidence>
<proteinExistence type="predicted"/>
<evidence type="ECO:0000256" key="3">
    <source>
        <dbReference type="ARBA" id="ARBA00022806"/>
    </source>
</evidence>
<feature type="region of interest" description="Disordered" evidence="6">
    <location>
        <begin position="341"/>
        <end position="422"/>
    </location>
</feature>
<evidence type="ECO:0000256" key="2">
    <source>
        <dbReference type="ARBA" id="ARBA00022801"/>
    </source>
</evidence>